<proteinExistence type="predicted"/>
<dbReference type="InterPro" id="IPR003807">
    <property type="entry name" value="DUF202"/>
</dbReference>
<name>A0ABP3D5E9_9GAMM</name>
<evidence type="ECO:0000313" key="9">
    <source>
        <dbReference type="Proteomes" id="UP001501476"/>
    </source>
</evidence>
<dbReference type="PANTHER" id="PTHR34187">
    <property type="entry name" value="FGR18P"/>
    <property type="match status" value="1"/>
</dbReference>
<gene>
    <name evidence="8" type="ORF">GCM10008964_14340</name>
</gene>
<feature type="domain" description="DUF202" evidence="7">
    <location>
        <begin position="8"/>
        <end position="79"/>
    </location>
</feature>
<keyword evidence="3 6" id="KW-0812">Transmembrane</keyword>
<dbReference type="InterPro" id="IPR052053">
    <property type="entry name" value="IM_YidH-like"/>
</dbReference>
<keyword evidence="9" id="KW-1185">Reference proteome</keyword>
<feature type="transmembrane region" description="Helical" evidence="6">
    <location>
        <begin position="25"/>
        <end position="44"/>
    </location>
</feature>
<evidence type="ECO:0000256" key="2">
    <source>
        <dbReference type="ARBA" id="ARBA00022475"/>
    </source>
</evidence>
<dbReference type="PANTHER" id="PTHR34187:SF2">
    <property type="entry name" value="DUF202 DOMAIN-CONTAINING PROTEIN"/>
    <property type="match status" value="1"/>
</dbReference>
<dbReference type="EMBL" id="BAAADG010000005">
    <property type="protein sequence ID" value="GAA0223858.1"/>
    <property type="molecule type" value="Genomic_DNA"/>
</dbReference>
<keyword evidence="2" id="KW-1003">Cell membrane</keyword>
<reference evidence="9" key="1">
    <citation type="journal article" date="2019" name="Int. J. Syst. Evol. Microbiol.">
        <title>The Global Catalogue of Microorganisms (GCM) 10K type strain sequencing project: providing services to taxonomists for standard genome sequencing and annotation.</title>
        <authorList>
            <consortium name="The Broad Institute Genomics Platform"/>
            <consortium name="The Broad Institute Genome Sequencing Center for Infectious Disease"/>
            <person name="Wu L."/>
            <person name="Ma J."/>
        </authorList>
    </citation>
    <scope>NUCLEOTIDE SEQUENCE [LARGE SCALE GENOMIC DNA]</scope>
    <source>
        <strain evidence="9">JCM 6886</strain>
    </source>
</reference>
<keyword evidence="4 6" id="KW-1133">Transmembrane helix</keyword>
<evidence type="ECO:0000256" key="4">
    <source>
        <dbReference type="ARBA" id="ARBA00022989"/>
    </source>
</evidence>
<evidence type="ECO:0000256" key="3">
    <source>
        <dbReference type="ARBA" id="ARBA00022692"/>
    </source>
</evidence>
<comment type="caution">
    <text evidence="8">The sequence shown here is derived from an EMBL/GenBank/DDBJ whole genome shotgun (WGS) entry which is preliminary data.</text>
</comment>
<evidence type="ECO:0000259" key="7">
    <source>
        <dbReference type="Pfam" id="PF02656"/>
    </source>
</evidence>
<dbReference type="Pfam" id="PF02656">
    <property type="entry name" value="DUF202"/>
    <property type="match status" value="1"/>
</dbReference>
<dbReference type="RefSeq" id="WP_286304147.1">
    <property type="nucleotide sequence ID" value="NZ_AP027741.1"/>
</dbReference>
<keyword evidence="5 6" id="KW-0472">Membrane</keyword>
<evidence type="ECO:0000256" key="6">
    <source>
        <dbReference type="SAM" id="Phobius"/>
    </source>
</evidence>
<organism evidence="8 9">
    <name type="scientific">Methylophaga marina</name>
    <dbReference type="NCBI Taxonomy" id="45495"/>
    <lineage>
        <taxon>Bacteria</taxon>
        <taxon>Pseudomonadati</taxon>
        <taxon>Pseudomonadota</taxon>
        <taxon>Gammaproteobacteria</taxon>
        <taxon>Thiotrichales</taxon>
        <taxon>Piscirickettsiaceae</taxon>
        <taxon>Methylophaga</taxon>
    </lineage>
</organism>
<sequence>MSYLDDPRVLFAAERTLLAWNRTSLALIAFGFVVERAGLLLAVIQGQQTPHTTSSTFILGLAFILLGAVCALVSSYQYGIVLKQLSESEIPEGYKARWGILANLIVAILSLALAVSLFNVAGS</sequence>
<evidence type="ECO:0000313" key="8">
    <source>
        <dbReference type="EMBL" id="GAA0223858.1"/>
    </source>
</evidence>
<feature type="transmembrane region" description="Helical" evidence="6">
    <location>
        <begin position="56"/>
        <end position="78"/>
    </location>
</feature>
<comment type="subcellular location">
    <subcellularLocation>
        <location evidence="1">Cell membrane</location>
        <topology evidence="1">Multi-pass membrane protein</topology>
    </subcellularLocation>
</comment>
<dbReference type="Proteomes" id="UP001501476">
    <property type="component" value="Unassembled WGS sequence"/>
</dbReference>
<evidence type="ECO:0000256" key="5">
    <source>
        <dbReference type="ARBA" id="ARBA00023136"/>
    </source>
</evidence>
<feature type="transmembrane region" description="Helical" evidence="6">
    <location>
        <begin position="98"/>
        <end position="121"/>
    </location>
</feature>
<evidence type="ECO:0000256" key="1">
    <source>
        <dbReference type="ARBA" id="ARBA00004651"/>
    </source>
</evidence>
<accession>A0ABP3D5E9</accession>
<protein>
    <recommendedName>
        <fullName evidence="7">DUF202 domain-containing protein</fullName>
    </recommendedName>
</protein>